<gene>
    <name evidence="1" type="ORF">Faunusvirus64_2</name>
</gene>
<accession>A0A3G5A2Z3</accession>
<dbReference type="InterPro" id="IPR002110">
    <property type="entry name" value="Ankyrin_rpt"/>
</dbReference>
<protein>
    <submittedName>
        <fullName evidence="1">Uncharacterized protein</fullName>
    </submittedName>
</protein>
<evidence type="ECO:0000313" key="1">
    <source>
        <dbReference type="EMBL" id="AYV79849.1"/>
    </source>
</evidence>
<dbReference type="SMART" id="SM00248">
    <property type="entry name" value="ANK"/>
    <property type="match status" value="4"/>
</dbReference>
<sequence>MQTIEARTDEFVKLLKAYDEKGCLEYIDKYDGFYSTIDTLLNTSMLQMTCTYKLSQVAKALIDKNCDLTHRNIFGHTALMYASCFKLSNVTTYIIDNLVDVMTRVNVYGISEMMYLCENGDANDIVKMIDRGYDIYYKTDHNQTLFTIAIRHCSKEVVGKLIDVDMDFANQFKTYCEINGIEPNFYNTIMKHINDKRDSYKHEIIATMNDVSPINMLYQSFHTTYAVELVDVICDFILLKM</sequence>
<dbReference type="InterPro" id="IPR036770">
    <property type="entry name" value="Ankyrin_rpt-contain_sf"/>
</dbReference>
<name>A0A3G5A2Z3_9VIRU</name>
<reference evidence="1" key="1">
    <citation type="submission" date="2018-10" db="EMBL/GenBank/DDBJ databases">
        <title>Hidden diversity of soil giant viruses.</title>
        <authorList>
            <person name="Schulz F."/>
            <person name="Alteio L."/>
            <person name="Goudeau D."/>
            <person name="Ryan E.M."/>
            <person name="Malmstrom R.R."/>
            <person name="Blanchard J."/>
            <person name="Woyke T."/>
        </authorList>
    </citation>
    <scope>NUCLEOTIDE SEQUENCE</scope>
    <source>
        <strain evidence="1">FNV1</strain>
    </source>
</reference>
<proteinExistence type="predicted"/>
<dbReference type="SUPFAM" id="SSF48403">
    <property type="entry name" value="Ankyrin repeat"/>
    <property type="match status" value="1"/>
</dbReference>
<dbReference type="Gene3D" id="1.25.40.20">
    <property type="entry name" value="Ankyrin repeat-containing domain"/>
    <property type="match status" value="1"/>
</dbReference>
<dbReference type="EMBL" id="MK072195">
    <property type="protein sequence ID" value="AYV79849.1"/>
    <property type="molecule type" value="Genomic_DNA"/>
</dbReference>
<organism evidence="1">
    <name type="scientific">Faunusvirus sp</name>
    <dbReference type="NCBI Taxonomy" id="2487766"/>
    <lineage>
        <taxon>Viruses</taxon>
        <taxon>Varidnaviria</taxon>
        <taxon>Bamfordvirae</taxon>
        <taxon>Nucleocytoviricota</taxon>
        <taxon>Megaviricetes</taxon>
        <taxon>Imitervirales</taxon>
        <taxon>Mimiviridae</taxon>
    </lineage>
</organism>